<organism evidence="2 3">
    <name type="scientific">candidate division WOR-1 bacterium RIFOXYC2_FULL_46_14</name>
    <dbReference type="NCBI Taxonomy" id="1802587"/>
    <lineage>
        <taxon>Bacteria</taxon>
        <taxon>Bacillati</taxon>
        <taxon>Saganbacteria</taxon>
    </lineage>
</organism>
<dbReference type="GO" id="GO:0003677">
    <property type="term" value="F:DNA binding"/>
    <property type="evidence" value="ECO:0007669"/>
    <property type="project" value="UniProtKB-KW"/>
</dbReference>
<evidence type="ECO:0008006" key="4">
    <source>
        <dbReference type="Google" id="ProtNLM"/>
    </source>
</evidence>
<sequence length="150" mass="17085">MKITFKGDYALKAVLDLAMYYDKPQSVDEISKRQDIPYKFLEQILLQLKKGRFVKSLRGRNGGYVLAHKPAQITLGQIVRFVDGPVEPISCAFAAKPSPCNYSGNCVLREVFCDIGKMIAEKVDNITFENLKERQKKNIAKTKKYLDYSI</sequence>
<reference evidence="2 3" key="1">
    <citation type="journal article" date="2016" name="Nat. Commun.">
        <title>Thousands of microbial genomes shed light on interconnected biogeochemical processes in an aquifer system.</title>
        <authorList>
            <person name="Anantharaman K."/>
            <person name="Brown C.T."/>
            <person name="Hug L.A."/>
            <person name="Sharon I."/>
            <person name="Castelle C.J."/>
            <person name="Probst A.J."/>
            <person name="Thomas B.C."/>
            <person name="Singh A."/>
            <person name="Wilkins M.J."/>
            <person name="Karaoz U."/>
            <person name="Brodie E.L."/>
            <person name="Williams K.H."/>
            <person name="Hubbard S.S."/>
            <person name="Banfield J.F."/>
        </authorList>
    </citation>
    <scope>NUCLEOTIDE SEQUENCE [LARGE SCALE GENOMIC DNA]</scope>
</reference>
<dbReference type="GO" id="GO:0005829">
    <property type="term" value="C:cytosol"/>
    <property type="evidence" value="ECO:0007669"/>
    <property type="project" value="TreeGrafter"/>
</dbReference>
<comment type="caution">
    <text evidence="2">The sequence shown here is derived from an EMBL/GenBank/DDBJ whole genome shotgun (WGS) entry which is preliminary data.</text>
</comment>
<accession>A0A1F4U6J5</accession>
<dbReference type="PROSITE" id="PS51197">
    <property type="entry name" value="HTH_RRF2_2"/>
    <property type="match status" value="1"/>
</dbReference>
<gene>
    <name evidence="2" type="ORF">A2438_06190</name>
</gene>
<dbReference type="Gene3D" id="1.10.10.10">
    <property type="entry name" value="Winged helix-like DNA-binding domain superfamily/Winged helix DNA-binding domain"/>
    <property type="match status" value="1"/>
</dbReference>
<keyword evidence="1" id="KW-0238">DNA-binding</keyword>
<dbReference type="SUPFAM" id="SSF46785">
    <property type="entry name" value="Winged helix' DNA-binding domain"/>
    <property type="match status" value="1"/>
</dbReference>
<evidence type="ECO:0000256" key="1">
    <source>
        <dbReference type="ARBA" id="ARBA00023125"/>
    </source>
</evidence>
<proteinExistence type="predicted"/>
<dbReference type="PANTHER" id="PTHR33221">
    <property type="entry name" value="WINGED HELIX-TURN-HELIX TRANSCRIPTIONAL REGULATOR, RRF2 FAMILY"/>
    <property type="match status" value="1"/>
</dbReference>
<dbReference type="NCBIfam" id="TIGR00738">
    <property type="entry name" value="rrf2_super"/>
    <property type="match status" value="1"/>
</dbReference>
<dbReference type="InterPro" id="IPR000944">
    <property type="entry name" value="Tscrpt_reg_Rrf2"/>
</dbReference>
<evidence type="ECO:0000313" key="2">
    <source>
        <dbReference type="EMBL" id="OGC40588.1"/>
    </source>
</evidence>
<dbReference type="InterPro" id="IPR036388">
    <property type="entry name" value="WH-like_DNA-bd_sf"/>
</dbReference>
<dbReference type="Proteomes" id="UP000179242">
    <property type="component" value="Unassembled WGS sequence"/>
</dbReference>
<dbReference type="AlphaFoldDB" id="A0A1F4U6J5"/>
<dbReference type="PANTHER" id="PTHR33221:SF5">
    <property type="entry name" value="HTH-TYPE TRANSCRIPTIONAL REGULATOR ISCR"/>
    <property type="match status" value="1"/>
</dbReference>
<dbReference type="EMBL" id="MEUJ01000003">
    <property type="protein sequence ID" value="OGC40588.1"/>
    <property type="molecule type" value="Genomic_DNA"/>
</dbReference>
<protein>
    <recommendedName>
        <fullName evidence="4">Rrf2 family transcriptional regulator</fullName>
    </recommendedName>
</protein>
<dbReference type="Pfam" id="PF02082">
    <property type="entry name" value="Rrf2"/>
    <property type="match status" value="1"/>
</dbReference>
<name>A0A1F4U6J5_UNCSA</name>
<dbReference type="InterPro" id="IPR036390">
    <property type="entry name" value="WH_DNA-bd_sf"/>
</dbReference>
<evidence type="ECO:0000313" key="3">
    <source>
        <dbReference type="Proteomes" id="UP000179242"/>
    </source>
</evidence>
<dbReference type="GO" id="GO:0003700">
    <property type="term" value="F:DNA-binding transcription factor activity"/>
    <property type="evidence" value="ECO:0007669"/>
    <property type="project" value="TreeGrafter"/>
</dbReference>